<reference evidence="1 2" key="1">
    <citation type="journal article" date="2013" name="Genome Announc.">
        <title>Whole Genome Sequencing of Thermus oshimai JL-2 and Thermus thermophilus JL-18, Incomplete Denitrifiers from the United States Great Basin.</title>
        <authorList>
            <person name="Murugapiran S.K."/>
            <person name="Huntemann M."/>
            <person name="Wei C.L."/>
            <person name="Han J."/>
            <person name="Detter J.C."/>
            <person name="Han C.S."/>
            <person name="Erkkila T.H."/>
            <person name="Teshima H."/>
            <person name="Chen A."/>
            <person name="Kyrpides N."/>
            <person name="Mavrommatis K."/>
            <person name="Markowitz V."/>
            <person name="Szeto E."/>
            <person name="Ivanova N."/>
            <person name="Pagani I."/>
            <person name="Lam J."/>
            <person name="McDonald A.I."/>
            <person name="Dodsworth J.A."/>
            <person name="Pati A."/>
            <person name="Goodwin L."/>
            <person name="Peters L."/>
            <person name="Pitluck S."/>
            <person name="Woyke T."/>
            <person name="Hedlund B.P."/>
        </authorList>
    </citation>
    <scope>NUCLEOTIDE SEQUENCE</scope>
    <source>
        <strain evidence="1 2">JL-2</strain>
    </source>
</reference>
<dbReference type="OrthoDB" id="27317at2"/>
<organism evidence="1 2">
    <name type="scientific">Thermus oshimai JL-2</name>
    <dbReference type="NCBI Taxonomy" id="751945"/>
    <lineage>
        <taxon>Bacteria</taxon>
        <taxon>Thermotogati</taxon>
        <taxon>Deinococcota</taxon>
        <taxon>Deinococci</taxon>
        <taxon>Thermales</taxon>
        <taxon>Thermaceae</taxon>
        <taxon>Thermus</taxon>
    </lineage>
</organism>
<protein>
    <submittedName>
        <fullName evidence="1">Uncharacterized protein</fullName>
    </submittedName>
</protein>
<dbReference type="AlphaFoldDB" id="K7RL90"/>
<proteinExistence type="predicted"/>
<dbReference type="Proteomes" id="UP000000211">
    <property type="component" value="Chromosome"/>
</dbReference>
<dbReference type="EMBL" id="CP003249">
    <property type="protein sequence ID" value="AFV77167.1"/>
    <property type="molecule type" value="Genomic_DNA"/>
</dbReference>
<dbReference type="PATRIC" id="fig|751945.3.peg.2115"/>
<dbReference type="KEGG" id="tos:Theos_2174"/>
<name>K7RL90_THEOS</name>
<dbReference type="RefSeq" id="WP_016330338.1">
    <property type="nucleotide sequence ID" value="NC_019386.1"/>
</dbReference>
<sequence length="248" mass="26299">MRRLVWGLVLWGVALAGSLEAGGYLAPGGGTPTLALEERLGEVHLSLLAQWPWLGVGLEGGLALGPLGYVGYGGQLEGGLGLGGLLHAEGGAGPLALALRLGYRPLAHPPLFPEEGVFGRAALRYREGPGVYSALLEKGEVSRLEGSYALRREATYTLGAGLSTTGPYLLLGWKGEVGEGLDVLDLAFRLGGVNQVEARLFLTDLSLALTLAYPWRGSLSAWVGDLGVEAGYKGAPYLWVRYVWRWTE</sequence>
<dbReference type="eggNOG" id="ENOG5033H33">
    <property type="taxonomic scope" value="Bacteria"/>
</dbReference>
<evidence type="ECO:0000313" key="1">
    <source>
        <dbReference type="EMBL" id="AFV77167.1"/>
    </source>
</evidence>
<accession>K7RL90</accession>
<keyword evidence="2" id="KW-1185">Reference proteome</keyword>
<dbReference type="STRING" id="751945.Theos_2174"/>
<gene>
    <name evidence="1" type="ORF">Theos_2174</name>
</gene>
<dbReference type="HOGENOM" id="CLU_982824_0_0_0"/>
<evidence type="ECO:0000313" key="2">
    <source>
        <dbReference type="Proteomes" id="UP000000211"/>
    </source>
</evidence>